<sequence>MRKLYFIVLTLFLFLFTEEIIASERPKGLEDRGPLTKITFIHYKKGMAKPAGVGKGNSISCYGFLGKGVYWKNNLPRTLYVNTESFVGLDNDFVLTTMESSAETWDSVVNTDIFSSATASSSANWDDTSPDFMSEIVEGPYSDPGVIAVTNVWGYFGGPINTREIVDFDILFNSDFSWGDGGLNSSKMDLANIVTHELGHGWGLGDIYQNNCSKVTMYGYSQEGETIKRTLEPDDIVGIKKLYN</sequence>
<dbReference type="GO" id="GO:0008270">
    <property type="term" value="F:zinc ion binding"/>
    <property type="evidence" value="ECO:0007669"/>
    <property type="project" value="InterPro"/>
</dbReference>
<keyword evidence="1" id="KW-0645">Protease</keyword>
<dbReference type="EMBL" id="LBOW01000012">
    <property type="protein sequence ID" value="KKP44075.1"/>
    <property type="molecule type" value="Genomic_DNA"/>
</dbReference>
<dbReference type="STRING" id="1618566.UR35_C0012G0032"/>
<dbReference type="InterPro" id="IPR024079">
    <property type="entry name" value="MetalloPept_cat_dom_sf"/>
</dbReference>
<evidence type="ECO:0000256" key="4">
    <source>
        <dbReference type="ARBA" id="ARBA00022833"/>
    </source>
</evidence>
<dbReference type="Proteomes" id="UP000034778">
    <property type="component" value="Unassembled WGS sequence"/>
</dbReference>
<dbReference type="GO" id="GO:0006508">
    <property type="term" value="P:proteolysis"/>
    <property type="evidence" value="ECO:0007669"/>
    <property type="project" value="UniProtKB-KW"/>
</dbReference>
<dbReference type="GO" id="GO:0031012">
    <property type="term" value="C:extracellular matrix"/>
    <property type="evidence" value="ECO:0007669"/>
    <property type="project" value="InterPro"/>
</dbReference>
<gene>
    <name evidence="6" type="ORF">UR35_C0012G0032</name>
</gene>
<evidence type="ECO:0000256" key="2">
    <source>
        <dbReference type="ARBA" id="ARBA00022723"/>
    </source>
</evidence>
<dbReference type="SUPFAM" id="SSF55486">
    <property type="entry name" value="Metalloproteases ('zincins'), catalytic domain"/>
    <property type="match status" value="1"/>
</dbReference>
<keyword evidence="4" id="KW-0862">Zinc</keyword>
<reference evidence="6 7" key="1">
    <citation type="journal article" date="2015" name="Nature">
        <title>rRNA introns, odd ribosomes, and small enigmatic genomes across a large radiation of phyla.</title>
        <authorList>
            <person name="Brown C.T."/>
            <person name="Hug L.A."/>
            <person name="Thomas B.C."/>
            <person name="Sharon I."/>
            <person name="Castelle C.J."/>
            <person name="Singh A."/>
            <person name="Wilkins M.J."/>
            <person name="Williams K.H."/>
            <person name="Banfield J.F."/>
        </authorList>
    </citation>
    <scope>NUCLEOTIDE SEQUENCE [LARGE SCALE GENOMIC DNA]</scope>
</reference>
<keyword evidence="2" id="KW-0479">Metal-binding</keyword>
<comment type="caution">
    <text evidence="6">The sequence shown here is derived from an EMBL/GenBank/DDBJ whole genome shotgun (WGS) entry which is preliminary data.</text>
</comment>
<feature type="domain" description="Peptidase M10 metallopeptidase" evidence="5">
    <location>
        <begin position="169"/>
        <end position="243"/>
    </location>
</feature>
<dbReference type="GO" id="GO:0004222">
    <property type="term" value="F:metalloendopeptidase activity"/>
    <property type="evidence" value="ECO:0007669"/>
    <property type="project" value="InterPro"/>
</dbReference>
<dbReference type="Pfam" id="PF00413">
    <property type="entry name" value="Peptidase_M10"/>
    <property type="match status" value="1"/>
</dbReference>
<evidence type="ECO:0000313" key="6">
    <source>
        <dbReference type="EMBL" id="KKP44075.1"/>
    </source>
</evidence>
<proteinExistence type="predicted"/>
<keyword evidence="3" id="KW-0378">Hydrolase</keyword>
<dbReference type="InterPro" id="IPR001818">
    <property type="entry name" value="Pept_M10_metallopeptidase"/>
</dbReference>
<organism evidence="6 7">
    <name type="scientific">Candidatus Woesebacteria bacterium GW2011_GWB1_33_22</name>
    <dbReference type="NCBI Taxonomy" id="1618566"/>
    <lineage>
        <taxon>Bacteria</taxon>
        <taxon>Candidatus Woeseibacteriota</taxon>
    </lineage>
</organism>
<name>A0A0G0BYT2_9BACT</name>
<dbReference type="AlphaFoldDB" id="A0A0G0BYT2"/>
<evidence type="ECO:0000259" key="5">
    <source>
        <dbReference type="Pfam" id="PF00413"/>
    </source>
</evidence>
<evidence type="ECO:0000256" key="3">
    <source>
        <dbReference type="ARBA" id="ARBA00022801"/>
    </source>
</evidence>
<protein>
    <recommendedName>
        <fullName evidence="5">Peptidase M10 metallopeptidase domain-containing protein</fullName>
    </recommendedName>
</protein>
<evidence type="ECO:0000313" key="7">
    <source>
        <dbReference type="Proteomes" id="UP000034778"/>
    </source>
</evidence>
<dbReference type="Gene3D" id="3.40.390.10">
    <property type="entry name" value="Collagenase (Catalytic Domain)"/>
    <property type="match status" value="1"/>
</dbReference>
<evidence type="ECO:0000256" key="1">
    <source>
        <dbReference type="ARBA" id="ARBA00022670"/>
    </source>
</evidence>
<accession>A0A0G0BYT2</accession>